<reference evidence="1" key="1">
    <citation type="submission" date="2022-04" db="EMBL/GenBank/DDBJ databases">
        <title>A functionally conserved STORR gene fusion in Papaver species that diverged 16.8 million years ago.</title>
        <authorList>
            <person name="Catania T."/>
        </authorList>
    </citation>
    <scope>NUCLEOTIDE SEQUENCE</scope>
    <source>
        <strain evidence="1">S-188037</strain>
    </source>
</reference>
<organism evidence="1 2">
    <name type="scientific">Papaver atlanticum</name>
    <dbReference type="NCBI Taxonomy" id="357466"/>
    <lineage>
        <taxon>Eukaryota</taxon>
        <taxon>Viridiplantae</taxon>
        <taxon>Streptophyta</taxon>
        <taxon>Embryophyta</taxon>
        <taxon>Tracheophyta</taxon>
        <taxon>Spermatophyta</taxon>
        <taxon>Magnoliopsida</taxon>
        <taxon>Ranunculales</taxon>
        <taxon>Papaveraceae</taxon>
        <taxon>Papaveroideae</taxon>
        <taxon>Papaver</taxon>
    </lineage>
</organism>
<protein>
    <submittedName>
        <fullName evidence="1">Uncharacterized protein</fullName>
    </submittedName>
</protein>
<comment type="caution">
    <text evidence="1">The sequence shown here is derived from an EMBL/GenBank/DDBJ whole genome shotgun (WGS) entry which is preliminary data.</text>
</comment>
<evidence type="ECO:0000313" key="1">
    <source>
        <dbReference type="EMBL" id="KAI3891000.1"/>
    </source>
</evidence>
<name>A0AAD4SAX5_9MAGN</name>
<feature type="non-terminal residue" evidence="1">
    <location>
        <position position="63"/>
    </location>
</feature>
<dbReference type="AlphaFoldDB" id="A0AAD4SAX5"/>
<proteinExistence type="predicted"/>
<gene>
    <name evidence="1" type="ORF">MKW98_007305</name>
</gene>
<dbReference type="EMBL" id="JAJJMB010012081">
    <property type="protein sequence ID" value="KAI3891000.1"/>
    <property type="molecule type" value="Genomic_DNA"/>
</dbReference>
<sequence>CFITKDGAYYNKLLAFTLNLLTSHNSLSQVFFLHRFFFTPSSTSILCSYSISLYRFPPPPPLL</sequence>
<accession>A0AAD4SAX5</accession>
<keyword evidence="2" id="KW-1185">Reference proteome</keyword>
<evidence type="ECO:0000313" key="2">
    <source>
        <dbReference type="Proteomes" id="UP001202328"/>
    </source>
</evidence>
<dbReference type="Proteomes" id="UP001202328">
    <property type="component" value="Unassembled WGS sequence"/>
</dbReference>
<feature type="non-terminal residue" evidence="1">
    <location>
        <position position="1"/>
    </location>
</feature>